<dbReference type="InterPro" id="IPR053891">
    <property type="entry name" value="Shisa_N"/>
</dbReference>
<evidence type="ECO:0000256" key="1">
    <source>
        <dbReference type="ARBA" id="ARBA00004115"/>
    </source>
</evidence>
<dbReference type="GO" id="GO:0006915">
    <property type="term" value="P:apoptotic process"/>
    <property type="evidence" value="ECO:0007669"/>
    <property type="project" value="UniProtKB-KW"/>
</dbReference>
<keyword evidence="8" id="KW-0539">Nucleus</keyword>
<evidence type="ECO:0000256" key="10">
    <source>
        <dbReference type="ARBA" id="ARBA00038108"/>
    </source>
</evidence>
<proteinExistence type="inferred from homology"/>
<dbReference type="GO" id="GO:0005789">
    <property type="term" value="C:endoplasmic reticulum membrane"/>
    <property type="evidence" value="ECO:0007669"/>
    <property type="project" value="UniProtKB-SubCell"/>
</dbReference>
<evidence type="ECO:0000256" key="5">
    <source>
        <dbReference type="ARBA" id="ARBA00022824"/>
    </source>
</evidence>
<comment type="caution">
    <text evidence="17">The sequence shown here is derived from an EMBL/GenBank/DDBJ whole genome shotgun (WGS) entry which is preliminary data.</text>
</comment>
<evidence type="ECO:0000256" key="8">
    <source>
        <dbReference type="ARBA" id="ARBA00023242"/>
    </source>
</evidence>
<dbReference type="GO" id="GO:0031965">
    <property type="term" value="C:nuclear membrane"/>
    <property type="evidence" value="ECO:0007669"/>
    <property type="project" value="UniProtKB-SubCell"/>
</dbReference>
<evidence type="ECO:0000256" key="9">
    <source>
        <dbReference type="ARBA" id="ARBA00037507"/>
    </source>
</evidence>
<protein>
    <recommendedName>
        <fullName evidence="11">Protein shisa-5</fullName>
    </recommendedName>
    <alternativeName>
        <fullName evidence="12">Scotin</fullName>
    </alternativeName>
</protein>
<evidence type="ECO:0000256" key="3">
    <source>
        <dbReference type="ARBA" id="ARBA00022692"/>
    </source>
</evidence>
<feature type="chain" id="PRO_5042939777" description="Protein shisa-5" evidence="15">
    <location>
        <begin position="42"/>
        <end position="256"/>
    </location>
</feature>
<evidence type="ECO:0000256" key="6">
    <source>
        <dbReference type="ARBA" id="ARBA00022989"/>
    </source>
</evidence>
<evidence type="ECO:0000256" key="14">
    <source>
        <dbReference type="SAM" id="Phobius"/>
    </source>
</evidence>
<evidence type="ECO:0000256" key="2">
    <source>
        <dbReference type="ARBA" id="ARBA00004126"/>
    </source>
</evidence>
<evidence type="ECO:0000256" key="13">
    <source>
        <dbReference type="SAM" id="MobiDB-lite"/>
    </source>
</evidence>
<dbReference type="Pfam" id="PF13908">
    <property type="entry name" value="Shisa_N"/>
    <property type="match status" value="1"/>
</dbReference>
<reference evidence="17 18" key="1">
    <citation type="submission" date="2024-02" db="EMBL/GenBank/DDBJ databases">
        <title>Chromosome-level genome assembly of the Eurasian Minnow (Phoxinus phoxinus).</title>
        <authorList>
            <person name="Oriowo T.O."/>
            <person name="Martin S."/>
            <person name="Stange M."/>
            <person name="Chrysostomakis Y."/>
            <person name="Brown T."/>
            <person name="Winkler S."/>
            <person name="Kukowka S."/>
            <person name="Myers E.W."/>
            <person name="Bohne A."/>
        </authorList>
    </citation>
    <scope>NUCLEOTIDE SEQUENCE [LARGE SCALE GENOMIC DNA]</scope>
    <source>
        <strain evidence="17">ZFMK-TIS-60720</strain>
        <tissue evidence="17">Whole Organism</tissue>
    </source>
</reference>
<dbReference type="PANTHER" id="PTHR31395">
    <property type="entry name" value="SHISA"/>
    <property type="match status" value="1"/>
</dbReference>
<feature type="compositionally biased region" description="Pro residues" evidence="13">
    <location>
        <begin position="226"/>
        <end position="237"/>
    </location>
</feature>
<evidence type="ECO:0000313" key="18">
    <source>
        <dbReference type="Proteomes" id="UP001364617"/>
    </source>
</evidence>
<keyword evidence="3 14" id="KW-0812">Transmembrane</keyword>
<evidence type="ECO:0000256" key="7">
    <source>
        <dbReference type="ARBA" id="ARBA00023136"/>
    </source>
</evidence>
<evidence type="ECO:0000256" key="12">
    <source>
        <dbReference type="ARBA" id="ARBA00041983"/>
    </source>
</evidence>
<dbReference type="Proteomes" id="UP001364617">
    <property type="component" value="Unassembled WGS sequence"/>
</dbReference>
<dbReference type="InterPro" id="IPR026910">
    <property type="entry name" value="Shisa"/>
</dbReference>
<evidence type="ECO:0000259" key="16">
    <source>
        <dbReference type="Pfam" id="PF13908"/>
    </source>
</evidence>
<evidence type="ECO:0000256" key="11">
    <source>
        <dbReference type="ARBA" id="ARBA00040441"/>
    </source>
</evidence>
<feature type="domain" description="Shisa N-terminal" evidence="16">
    <location>
        <begin position="43"/>
        <end position="97"/>
    </location>
</feature>
<comment type="subcellular location">
    <subcellularLocation>
        <location evidence="1">Endoplasmic reticulum membrane</location>
        <topology evidence="1">Single-pass type I membrane protein</topology>
    </subcellularLocation>
    <subcellularLocation>
        <location evidence="2">Nucleus membrane</location>
    </subcellularLocation>
</comment>
<keyword evidence="6 14" id="KW-1133">Transmembrane helix</keyword>
<comment type="function">
    <text evidence="9">Can induce apoptosis in a caspase-dependent manner and plays a role in p53/TP53-dependent apoptosis.</text>
</comment>
<evidence type="ECO:0000313" key="17">
    <source>
        <dbReference type="EMBL" id="KAK7136815.1"/>
    </source>
</evidence>
<keyword evidence="5" id="KW-0256">Endoplasmic reticulum</keyword>
<feature type="transmembrane region" description="Helical" evidence="14">
    <location>
        <begin position="103"/>
        <end position="129"/>
    </location>
</feature>
<comment type="similarity">
    <text evidence="10">Belongs to the shisa family.</text>
</comment>
<accession>A0AAN9GYF3</accession>
<dbReference type="PANTHER" id="PTHR31395:SF14">
    <property type="entry name" value="PROTEIN SHISA-5"/>
    <property type="match status" value="1"/>
</dbReference>
<dbReference type="AlphaFoldDB" id="A0AAN9GYF3"/>
<evidence type="ECO:0000256" key="15">
    <source>
        <dbReference type="SAM" id="SignalP"/>
    </source>
</evidence>
<name>A0AAN9GYF3_9TELE</name>
<feature type="signal peptide" evidence="15">
    <location>
        <begin position="1"/>
        <end position="41"/>
    </location>
</feature>
<evidence type="ECO:0000256" key="4">
    <source>
        <dbReference type="ARBA" id="ARBA00022703"/>
    </source>
</evidence>
<keyword evidence="15" id="KW-0732">Signal</keyword>
<keyword evidence="4" id="KW-0053">Apoptosis</keyword>
<gene>
    <name evidence="17" type="ORF">R3I93_017005</name>
</gene>
<feature type="region of interest" description="Disordered" evidence="13">
    <location>
        <begin position="221"/>
        <end position="256"/>
    </location>
</feature>
<keyword evidence="7 14" id="KW-0472">Membrane</keyword>
<organism evidence="17 18">
    <name type="scientific">Phoxinus phoxinus</name>
    <name type="common">Eurasian minnow</name>
    <dbReference type="NCBI Taxonomy" id="58324"/>
    <lineage>
        <taxon>Eukaryota</taxon>
        <taxon>Metazoa</taxon>
        <taxon>Chordata</taxon>
        <taxon>Craniata</taxon>
        <taxon>Vertebrata</taxon>
        <taxon>Euteleostomi</taxon>
        <taxon>Actinopterygii</taxon>
        <taxon>Neopterygii</taxon>
        <taxon>Teleostei</taxon>
        <taxon>Ostariophysi</taxon>
        <taxon>Cypriniformes</taxon>
        <taxon>Leuciscidae</taxon>
        <taxon>Phoxininae</taxon>
        <taxon>Phoxinus</taxon>
    </lineage>
</organism>
<sequence length="256" mass="28006">MHMPQLDGNAADFIRRRAMASTVPVLLLLSAGLFTVTVGFGDDECSAYYITSDREYMPSMSCTNMFVSMHCCGTCDFRYCCPLESLKLSAYEQHVCNIQNSDVIAIVSGIIGIVVFFIIVIVCCCSPCCCMYNMCRKPRPVVGGAQITTVMNTQCVQQQQPAQYPAYQPVPTQPGYGAQPMQTGQYQGNLYTPGPPPSYNMAANPGYPSSQAPYDRSQATYTMMPPAQPGSAYPPPETSDQLAYNPAYMQPPKTGY</sequence>
<keyword evidence="18" id="KW-1185">Reference proteome</keyword>
<dbReference type="EMBL" id="JAYKXH010000018">
    <property type="protein sequence ID" value="KAK7136815.1"/>
    <property type="molecule type" value="Genomic_DNA"/>
</dbReference>